<protein>
    <recommendedName>
        <fullName evidence="3">Transcription initiation factor TFIID subunit 2</fullName>
    </recommendedName>
</protein>
<dbReference type="AlphaFoldDB" id="D8LW52"/>
<dbReference type="InterPro" id="IPR037813">
    <property type="entry name" value="TAF2"/>
</dbReference>
<keyword evidence="9" id="KW-1185">Reference proteome</keyword>
<dbReference type="SUPFAM" id="SSF63737">
    <property type="entry name" value="Leukotriene A4 hydrolase N-terminal domain"/>
    <property type="match status" value="1"/>
</dbReference>
<name>D8LW52_BLAHO</name>
<evidence type="ECO:0000256" key="3">
    <source>
        <dbReference type="ARBA" id="ARBA00017363"/>
    </source>
</evidence>
<dbReference type="SUPFAM" id="SSF55486">
    <property type="entry name" value="Metalloproteases ('zincins'), catalytic domain"/>
    <property type="match status" value="1"/>
</dbReference>
<dbReference type="Proteomes" id="UP000008312">
    <property type="component" value="Unassembled WGS sequence"/>
</dbReference>
<dbReference type="GO" id="GO:0000976">
    <property type="term" value="F:transcription cis-regulatory region binding"/>
    <property type="evidence" value="ECO:0007669"/>
    <property type="project" value="TreeGrafter"/>
</dbReference>
<dbReference type="GeneID" id="24923086"/>
<accession>D8LW52</accession>
<dbReference type="GO" id="GO:0005669">
    <property type="term" value="C:transcription factor TFIID complex"/>
    <property type="evidence" value="ECO:0007669"/>
    <property type="project" value="InterPro"/>
</dbReference>
<dbReference type="GO" id="GO:0006367">
    <property type="term" value="P:transcription initiation at RNA polymerase II promoter"/>
    <property type="evidence" value="ECO:0007669"/>
    <property type="project" value="TreeGrafter"/>
</dbReference>
<dbReference type="EMBL" id="FN668638">
    <property type="protein sequence ID" value="CBK20041.2"/>
    <property type="molecule type" value="Genomic_DNA"/>
</dbReference>
<keyword evidence="6" id="KW-0539">Nucleus</keyword>
<dbReference type="Gene3D" id="2.60.40.1730">
    <property type="entry name" value="tricorn interacting facor f3 domain"/>
    <property type="match status" value="1"/>
</dbReference>
<dbReference type="PANTHER" id="PTHR15137:SF9">
    <property type="entry name" value="TRANSCRIPTION INITIATION FACTOR TFIID SUBUNIT 2"/>
    <property type="match status" value="1"/>
</dbReference>
<dbReference type="GO" id="GO:0003682">
    <property type="term" value="F:chromatin binding"/>
    <property type="evidence" value="ECO:0007669"/>
    <property type="project" value="TreeGrafter"/>
</dbReference>
<evidence type="ECO:0000256" key="6">
    <source>
        <dbReference type="ARBA" id="ARBA00023242"/>
    </source>
</evidence>
<dbReference type="Gene3D" id="1.10.390.10">
    <property type="entry name" value="Neutral Protease Domain 2"/>
    <property type="match status" value="1"/>
</dbReference>
<evidence type="ECO:0000256" key="5">
    <source>
        <dbReference type="ARBA" id="ARBA00023163"/>
    </source>
</evidence>
<comment type="similarity">
    <text evidence="2">Belongs to the TAF2 family.</text>
</comment>
<dbReference type="InParanoid" id="D8LW52"/>
<keyword evidence="5" id="KW-0804">Transcription</keyword>
<proteinExistence type="inferred from homology"/>
<organism evidence="8">
    <name type="scientific">Blastocystis hominis</name>
    <dbReference type="NCBI Taxonomy" id="12968"/>
    <lineage>
        <taxon>Eukaryota</taxon>
        <taxon>Sar</taxon>
        <taxon>Stramenopiles</taxon>
        <taxon>Bigyra</taxon>
        <taxon>Opalozoa</taxon>
        <taxon>Opalinata</taxon>
        <taxon>Blastocystidae</taxon>
        <taxon>Blastocystis</taxon>
    </lineage>
</organism>
<evidence type="ECO:0000313" key="8">
    <source>
        <dbReference type="EMBL" id="CBK20041.2"/>
    </source>
</evidence>
<dbReference type="OrthoDB" id="308861at2759"/>
<reference evidence="8" key="1">
    <citation type="submission" date="2010-02" db="EMBL/GenBank/DDBJ databases">
        <title>Sequencing and annotation of the Blastocystis hominis genome.</title>
        <authorList>
            <person name="Wincker P."/>
        </authorList>
    </citation>
    <scope>NUCLEOTIDE SEQUENCE</scope>
    <source>
        <strain evidence="8">Singapore isolate B</strain>
    </source>
</reference>
<evidence type="ECO:0000256" key="1">
    <source>
        <dbReference type="ARBA" id="ARBA00004123"/>
    </source>
</evidence>
<keyword evidence="4" id="KW-0805">Transcription regulation</keyword>
<dbReference type="GO" id="GO:0016251">
    <property type="term" value="F:RNA polymerase II general transcription initiation factor activity"/>
    <property type="evidence" value="ECO:0007669"/>
    <property type="project" value="TreeGrafter"/>
</dbReference>
<dbReference type="InterPro" id="IPR027268">
    <property type="entry name" value="Peptidase_M4/M1_CTD_sf"/>
</dbReference>
<comment type="subcellular location">
    <subcellularLocation>
        <location evidence="1">Nucleus</location>
    </subcellularLocation>
</comment>
<gene>
    <name evidence="8" type="ORF">GSBLH_T00006962001</name>
</gene>
<sequence>MNRGSYMGLVNRLNLEEEQSREYDSSKDHIVIEQYSSTNEAESLRSIPGFKLPPSDHKVWSGVYQHNPLEIQIRYTLKNPEVGIFFRTDPTPHVYSWSSFFSGKQEESLCNGVRTWVPCIDNELERCLWELEIIVPSTFSVWASGKLVKKTLTKGDQKTIFLFSSQTPMSASSIGFVAGEFHEQVKTHENQIIAAITRVHHYMINYAAATVDKAVSFLDSIIMNDSILHYKLIQSTVVAFVTDSPEPYSVSYGLILINRNQLIGEKDFSHIPEFHHLICLCLAFQYYGILIQPLTWSDSWICMGISSFLGMKFMEYAFNKETADYLTLRFRDAAFFIEDLIAGISTDQGNRSTIMNNRPLAAGNGAVFSNSPFLTPLFFVKSPIVISLISQQCGESYFYQLLHSMIHTCYQRLEEQSAIHQAIVMLLPLSKLLAKGTNDSKPSDLSSFRSSLQWIEGSVLSRSSLDMRFPEPASKRVRTIETAQSGAGMKSEVSHSQKDYPSWLR</sequence>
<evidence type="ECO:0000256" key="2">
    <source>
        <dbReference type="ARBA" id="ARBA00010937"/>
    </source>
</evidence>
<feature type="region of interest" description="Disordered" evidence="7">
    <location>
        <begin position="482"/>
        <end position="505"/>
    </location>
</feature>
<dbReference type="RefSeq" id="XP_012894089.1">
    <property type="nucleotide sequence ID" value="XM_013038635.1"/>
</dbReference>
<evidence type="ECO:0000313" key="9">
    <source>
        <dbReference type="Proteomes" id="UP000008312"/>
    </source>
</evidence>
<dbReference type="PANTHER" id="PTHR15137">
    <property type="entry name" value="TRANSCRIPTION INITIATION FACTOR TFIID"/>
    <property type="match status" value="1"/>
</dbReference>
<evidence type="ECO:0000256" key="7">
    <source>
        <dbReference type="SAM" id="MobiDB-lite"/>
    </source>
</evidence>
<dbReference type="InterPro" id="IPR042097">
    <property type="entry name" value="Aminopeptidase_N-like_N_sf"/>
</dbReference>
<evidence type="ECO:0000256" key="4">
    <source>
        <dbReference type="ARBA" id="ARBA00023015"/>
    </source>
</evidence>